<feature type="region of interest" description="Disordered" evidence="1">
    <location>
        <begin position="580"/>
        <end position="602"/>
    </location>
</feature>
<dbReference type="AlphaFoldDB" id="A0A7J7NKA1"/>
<protein>
    <recommendedName>
        <fullName evidence="2">TOG domain-containing protein</fullName>
    </recommendedName>
</protein>
<dbReference type="Gene3D" id="1.25.10.10">
    <property type="entry name" value="Leucine-rich Repeat Variant"/>
    <property type="match status" value="1"/>
</dbReference>
<dbReference type="GO" id="GO:0005874">
    <property type="term" value="C:microtubule"/>
    <property type="evidence" value="ECO:0007669"/>
    <property type="project" value="InterPro"/>
</dbReference>
<dbReference type="InterPro" id="IPR033337">
    <property type="entry name" value="TORTIFOLIA1/SINE1-2"/>
</dbReference>
<reference evidence="3 4" key="1">
    <citation type="journal article" date="2020" name="IScience">
        <title>Genome Sequencing of the Endangered Kingdonia uniflora (Circaeasteraceae, Ranunculales) Reveals Potential Mechanisms of Evolutionary Specialization.</title>
        <authorList>
            <person name="Sun Y."/>
            <person name="Deng T."/>
            <person name="Zhang A."/>
            <person name="Moore M.J."/>
            <person name="Landis J.B."/>
            <person name="Lin N."/>
            <person name="Zhang H."/>
            <person name="Zhang X."/>
            <person name="Huang J."/>
            <person name="Zhang X."/>
            <person name="Sun H."/>
            <person name="Wang H."/>
        </authorList>
    </citation>
    <scope>NUCLEOTIDE SEQUENCE [LARGE SCALE GENOMIC DNA]</scope>
    <source>
        <strain evidence="3">TB1705</strain>
        <tissue evidence="3">Leaf</tissue>
    </source>
</reference>
<dbReference type="PANTHER" id="PTHR31355:SF22">
    <property type="entry name" value="TORTIFOLIA1-LIKE PROTEIN 2"/>
    <property type="match status" value="1"/>
</dbReference>
<dbReference type="InterPro" id="IPR057600">
    <property type="entry name" value="TORTIFOLIA1/SINE1-2_N"/>
</dbReference>
<comment type="caution">
    <text evidence="3">The sequence shown here is derived from an EMBL/GenBank/DDBJ whole genome shotgun (WGS) entry which is preliminary data.</text>
</comment>
<dbReference type="InterPro" id="IPR016024">
    <property type="entry name" value="ARM-type_fold"/>
</dbReference>
<feature type="region of interest" description="Disordered" evidence="1">
    <location>
        <begin position="303"/>
        <end position="333"/>
    </location>
</feature>
<proteinExistence type="predicted"/>
<dbReference type="OrthoDB" id="298726at2759"/>
<dbReference type="InterPro" id="IPR011989">
    <property type="entry name" value="ARM-like"/>
</dbReference>
<evidence type="ECO:0000256" key="1">
    <source>
        <dbReference type="SAM" id="MobiDB-lite"/>
    </source>
</evidence>
<name>A0A7J7NKA1_9MAGN</name>
<dbReference type="Proteomes" id="UP000541444">
    <property type="component" value="Unassembled WGS sequence"/>
</dbReference>
<dbReference type="SUPFAM" id="SSF48371">
    <property type="entry name" value="ARM repeat"/>
    <property type="match status" value="1"/>
</dbReference>
<gene>
    <name evidence="3" type="ORF">GIB67_043189</name>
</gene>
<accession>A0A7J7NKA1</accession>
<organism evidence="3 4">
    <name type="scientific">Kingdonia uniflora</name>
    <dbReference type="NCBI Taxonomy" id="39325"/>
    <lineage>
        <taxon>Eukaryota</taxon>
        <taxon>Viridiplantae</taxon>
        <taxon>Streptophyta</taxon>
        <taxon>Embryophyta</taxon>
        <taxon>Tracheophyta</taxon>
        <taxon>Spermatophyta</taxon>
        <taxon>Magnoliopsida</taxon>
        <taxon>Ranunculales</taxon>
        <taxon>Circaeasteraceae</taxon>
        <taxon>Kingdonia</taxon>
    </lineage>
</organism>
<feature type="compositionally biased region" description="Low complexity" evidence="1">
    <location>
        <begin position="586"/>
        <end position="598"/>
    </location>
</feature>
<dbReference type="EMBL" id="JACGCM010000760">
    <property type="protein sequence ID" value="KAF6167328.1"/>
    <property type="molecule type" value="Genomic_DNA"/>
</dbReference>
<dbReference type="Pfam" id="PF24713">
    <property type="entry name" value="TOR1L1_C"/>
    <property type="match status" value="1"/>
</dbReference>
<dbReference type="InterPro" id="IPR034085">
    <property type="entry name" value="TOG"/>
</dbReference>
<dbReference type="Pfam" id="PF24714">
    <property type="entry name" value="TOR1L1_N"/>
    <property type="match status" value="1"/>
</dbReference>
<evidence type="ECO:0000313" key="3">
    <source>
        <dbReference type="EMBL" id="KAF6167328.1"/>
    </source>
</evidence>
<keyword evidence="4" id="KW-1185">Reference proteome</keyword>
<evidence type="ECO:0000259" key="2">
    <source>
        <dbReference type="SMART" id="SM01349"/>
    </source>
</evidence>
<feature type="domain" description="TOG" evidence="2">
    <location>
        <begin position="47"/>
        <end position="289"/>
    </location>
</feature>
<dbReference type="InterPro" id="IPR057599">
    <property type="entry name" value="TORTIFOLIA1/TORL1-2_C"/>
</dbReference>
<evidence type="ECO:0000313" key="4">
    <source>
        <dbReference type="Proteomes" id="UP000541444"/>
    </source>
</evidence>
<dbReference type="SMART" id="SM01349">
    <property type="entry name" value="TOG"/>
    <property type="match status" value="1"/>
</dbReference>
<dbReference type="PANTHER" id="PTHR31355">
    <property type="entry name" value="MICROTUBULE-ASSOCIATED PROTEIN TORTIFOLIA1"/>
    <property type="match status" value="1"/>
</dbReference>
<dbReference type="GO" id="GO:0008017">
    <property type="term" value="F:microtubule binding"/>
    <property type="evidence" value="ECO:0007669"/>
    <property type="project" value="InterPro"/>
</dbReference>
<sequence length="837" mass="92450">MKSHIHLKPKGPIKANTQQANFELKHRVIIALNKVADRDTYQIGVDELEKIAQGLTPDGVAPFLSCIIDTDSRQKSAVRKECIRVMGTLVRFHEGLLSPYIAKMVTSIVKRLKDPDSVVRDACVEVVGVLSCKMINYRGESDGVFVAIVKPLFEALGEQNKQVQSGSALCLASVIHNANDPPVSVLSRMLTRIVKLLKNPHFMAKTAVIELITSIIQARGASTQIAFSGAMSTIQEALKSSDWTTRKAASVALESIAVSGGSLLQSSKASCIRSLESCRFDKVKPVRDSVLQALLYWKRLPGPDSPEPSEVGSSTKENFGGGDYSDLTSASDGGWRDVAPRKIGTCSLKKKVPLTTKKTFPNHVQTNPHTSNTNDWHIEIAVPKAHIASLADHSEVSEGSCITKSFDKSNIDVEYGYVPIGEKPECSSLFNPVTRSFETKHVTDAPDCLEKGHLMNSAMAMNHWSAADEVENKHRYCSERLQERESLGSTITEVNVQGRHGCCSQTESAIASIQKQLLEIENKQSSLMDLLQVFMGSTMDNLSMLQSKVLGLEHSVDKIASDLMQRSYYCDMGSSKLLKNTHGVAPSPRLSTSTPRPSVDINSRKPLHVVTKNRVVWEDTTFSHSPSSNFDKQHVRTNREPAMNINQNRGDKGMQQCFSSENKDVRKPEDMLSGTRSKDSLWKCVKDFVYMGDLDSAFVEVLCSGDHLTLIELLDKTGPVLERLSQETASELLSTLAFHLLDQRFLTSTIPWLQQVVDLSNTFGHDYLGLSAKLRREFLSAIQEAAAMNFPNPANKRTVTQLALKLRQVWGNSVSQRSINPSPLEQPILKRTSVVEC</sequence>